<organism evidence="2">
    <name type="scientific">uncultured Caudovirales phage</name>
    <dbReference type="NCBI Taxonomy" id="2100421"/>
    <lineage>
        <taxon>Viruses</taxon>
        <taxon>Duplodnaviria</taxon>
        <taxon>Heunggongvirae</taxon>
        <taxon>Uroviricota</taxon>
        <taxon>Caudoviricetes</taxon>
        <taxon>Peduoviridae</taxon>
        <taxon>Maltschvirus</taxon>
        <taxon>Maltschvirus maltsch</taxon>
    </lineage>
</organism>
<name>A0A6J5MCW7_9CAUD</name>
<protein>
    <submittedName>
        <fullName evidence="2">Uncharacterized protein</fullName>
    </submittedName>
</protein>
<evidence type="ECO:0000256" key="1">
    <source>
        <dbReference type="SAM" id="Coils"/>
    </source>
</evidence>
<sequence>MAKRTSWDQKNKHIHKSRKKIIDTVFGREDNTNSVFGYEGEANVKREVGEIWTDKDGKTWQQREGYKISVTKFDDLREYLKTITTCSGKECHTSKYDHIDKKLIAKTGMCLTCLQRHENGLREDGTWPFYEDYKITCNKLSFANEMRDKYEEAHRDITNRIEMVNEDGTISEWKWDIDINTVKEDLQKDIDYVTDAIKKLKSRKRRLEKKLKELGHPEIIR</sequence>
<evidence type="ECO:0000313" key="2">
    <source>
        <dbReference type="EMBL" id="CAB4142870.1"/>
    </source>
</evidence>
<proteinExistence type="predicted"/>
<gene>
    <name evidence="2" type="ORF">UFOVP449_86</name>
</gene>
<keyword evidence="1" id="KW-0175">Coiled coil</keyword>
<feature type="coiled-coil region" evidence="1">
    <location>
        <begin position="147"/>
        <end position="210"/>
    </location>
</feature>
<reference evidence="2" key="1">
    <citation type="submission" date="2020-04" db="EMBL/GenBank/DDBJ databases">
        <authorList>
            <person name="Chiriac C."/>
            <person name="Salcher M."/>
            <person name="Ghai R."/>
            <person name="Kavagutti S V."/>
        </authorList>
    </citation>
    <scope>NUCLEOTIDE SEQUENCE</scope>
</reference>
<dbReference type="EMBL" id="LR796420">
    <property type="protein sequence ID" value="CAB4142870.1"/>
    <property type="molecule type" value="Genomic_DNA"/>
</dbReference>
<accession>A0A6J5MCW7</accession>